<dbReference type="Proteomes" id="UP001377168">
    <property type="component" value="Unassembled WGS sequence"/>
</dbReference>
<comment type="caution">
    <text evidence="1">The sequence shown here is derived from an EMBL/GenBank/DDBJ whole genome shotgun (WGS) entry which is preliminary data.</text>
</comment>
<name>A0ACC6PT23_9ACTN</name>
<evidence type="ECO:0000313" key="1">
    <source>
        <dbReference type="EMBL" id="MEJ8634597.1"/>
    </source>
</evidence>
<protein>
    <submittedName>
        <fullName evidence="1">NUDIX domain-containing protein</fullName>
    </submittedName>
</protein>
<proteinExistence type="predicted"/>
<gene>
    <name evidence="1" type="ORF">WKI67_14475</name>
</gene>
<organism evidence="1 2">
    <name type="scientific">Streptomyces achmelvichensis</name>
    <dbReference type="NCBI Taxonomy" id="3134111"/>
    <lineage>
        <taxon>Bacteria</taxon>
        <taxon>Bacillati</taxon>
        <taxon>Actinomycetota</taxon>
        <taxon>Actinomycetes</taxon>
        <taxon>Kitasatosporales</taxon>
        <taxon>Streptomycetaceae</taxon>
        <taxon>Streptomyces</taxon>
    </lineage>
</organism>
<evidence type="ECO:0000313" key="2">
    <source>
        <dbReference type="Proteomes" id="UP001377168"/>
    </source>
</evidence>
<accession>A0ACC6PT23</accession>
<dbReference type="EMBL" id="JBBKAJ010000022">
    <property type="protein sequence ID" value="MEJ8634597.1"/>
    <property type="molecule type" value="Genomic_DNA"/>
</dbReference>
<reference evidence="1" key="1">
    <citation type="submission" date="2024-03" db="EMBL/GenBank/DDBJ databases">
        <title>Novel Streptomyces species of biotechnological and ecological value are a feature of Machair soil.</title>
        <authorList>
            <person name="Prole J.R."/>
            <person name="Goodfellow M."/>
            <person name="Allenby N."/>
            <person name="Ward A.C."/>
        </authorList>
    </citation>
    <scope>NUCLEOTIDE SEQUENCE</scope>
    <source>
        <strain evidence="1">MS2.AVA.5</strain>
    </source>
</reference>
<sequence>MIDLPITEAHLRTTLTAYLDEHPEEQPGLAPVLDLLDSGADLTARREFRGHATAGAILSGPDGRILHVHHLALDKWLLPGGHLESVDEALLEAALRELTEETGIPADAVTTVTHRPVHIDVHPIPANDTKGEPDHQHIDFRFLFRTTADIGQLQAEEVTGAAWRDADTIGDQTLRQRIAEALR</sequence>
<keyword evidence="2" id="KW-1185">Reference proteome</keyword>